<dbReference type="Gramene" id="TRITD6Av1G135590.1">
    <property type="protein sequence ID" value="TRITD6Av1G135590.1"/>
    <property type="gene ID" value="TRITD6Av1G135590"/>
</dbReference>
<evidence type="ECO:0000313" key="3">
    <source>
        <dbReference type="Proteomes" id="UP000324705"/>
    </source>
</evidence>
<sequence>MTFDPASSRGINLPSARSGDAGHREPLLCHRLLVAAHRGPCVASFRTIKTGKIDYMDAKYHDTEDPYFTKNQYSMTLRMRQVRLHKNVKYPSCWQDPQVGPQTIDVSWTVYNYRRPEDVGFLKYLSENKTYTATAAKIETDKSEDASTTPDHVR</sequence>
<dbReference type="EMBL" id="LT934121">
    <property type="protein sequence ID" value="VAI46781.1"/>
    <property type="molecule type" value="Genomic_DNA"/>
</dbReference>
<gene>
    <name evidence="2" type="ORF">TRITD_6Av1G135590</name>
</gene>
<proteinExistence type="predicted"/>
<dbReference type="OMA" id="HDTEDPY"/>
<protein>
    <submittedName>
        <fullName evidence="2">Uncharacterized protein</fullName>
    </submittedName>
</protein>
<reference evidence="2 3" key="1">
    <citation type="submission" date="2017-09" db="EMBL/GenBank/DDBJ databases">
        <authorList>
            <consortium name="International Durum Wheat Genome Sequencing Consortium (IDWGSC)"/>
            <person name="Milanesi L."/>
        </authorList>
    </citation>
    <scope>NUCLEOTIDE SEQUENCE [LARGE SCALE GENOMIC DNA]</scope>
    <source>
        <strain evidence="3">cv. Svevo</strain>
    </source>
</reference>
<accession>A0A9R1B0B7</accession>
<evidence type="ECO:0000313" key="2">
    <source>
        <dbReference type="EMBL" id="VAI46781.1"/>
    </source>
</evidence>
<dbReference type="Proteomes" id="UP000324705">
    <property type="component" value="Chromosome 6A"/>
</dbReference>
<feature type="region of interest" description="Disordered" evidence="1">
    <location>
        <begin position="1"/>
        <end position="22"/>
    </location>
</feature>
<name>A0A9R1B0B7_TRITD</name>
<dbReference type="AlphaFoldDB" id="A0A9R1B0B7"/>
<organism evidence="2 3">
    <name type="scientific">Triticum turgidum subsp. durum</name>
    <name type="common">Durum wheat</name>
    <name type="synonym">Triticum durum</name>
    <dbReference type="NCBI Taxonomy" id="4567"/>
    <lineage>
        <taxon>Eukaryota</taxon>
        <taxon>Viridiplantae</taxon>
        <taxon>Streptophyta</taxon>
        <taxon>Embryophyta</taxon>
        <taxon>Tracheophyta</taxon>
        <taxon>Spermatophyta</taxon>
        <taxon>Magnoliopsida</taxon>
        <taxon>Liliopsida</taxon>
        <taxon>Poales</taxon>
        <taxon>Poaceae</taxon>
        <taxon>BOP clade</taxon>
        <taxon>Pooideae</taxon>
        <taxon>Triticodae</taxon>
        <taxon>Triticeae</taxon>
        <taxon>Triticinae</taxon>
        <taxon>Triticum</taxon>
    </lineage>
</organism>
<keyword evidence="3" id="KW-1185">Reference proteome</keyword>
<evidence type="ECO:0000256" key="1">
    <source>
        <dbReference type="SAM" id="MobiDB-lite"/>
    </source>
</evidence>